<sequence length="509" mass="58005">MISISAARFGRLATNLAELVANFIVHLRICQKIKEDLKWPFGLLVNQVLELLREGRGGGKSAMSRCFPFPPPGYEKKISTDEAHSLIKQEKQKKEKKHKRDKEKKEGKEKKDKETSKDKHKERKDKKEKHKDKKDKDRHKEKSSTSEDKKAVFGVLPNTKDREQLVTNTVLNNGNGESKYIQDLARRIRDEEATDSQSVGKISLPNGVTENNLRKVDEKRSYAMEKRSETDQKGAEIMVKPSEKKDHAKKTELQEKNHRRESVSKSDLPLDSEGIKKNEPKHTTHRSSQEEKKQIGHDKPKYVEGGPRLKERDLDFRAHDLSKASVKNLTAGGVLGKRKDHETNGFLYENGSRPNKIQRPVASPITSVENGRKLGGCQTLPKPVTELQGPVCSNPLVKEEHRVNGFVDSQEPKDRPKKVKENGEASAKKRSHPDLKYLDQILNVPQREELREVDENEEQEWLFGLSGVKLLKKPKTDATTSLDEGLRVWNQALRLESADIVALPYVVRF</sequence>
<feature type="region of interest" description="Disordered" evidence="1">
    <location>
        <begin position="190"/>
        <end position="309"/>
    </location>
</feature>
<feature type="compositionally biased region" description="Polar residues" evidence="1">
    <location>
        <begin position="165"/>
        <end position="176"/>
    </location>
</feature>
<evidence type="ECO:0000313" key="2">
    <source>
        <dbReference type="EMBL" id="KAG5405509.1"/>
    </source>
</evidence>
<feature type="compositionally biased region" description="Basic and acidic residues" evidence="1">
    <location>
        <begin position="241"/>
        <end position="264"/>
    </location>
</feature>
<accession>A0ABQ7N6W9</accession>
<evidence type="ECO:0000313" key="3">
    <source>
        <dbReference type="Proteomes" id="UP000823674"/>
    </source>
</evidence>
<evidence type="ECO:0000256" key="1">
    <source>
        <dbReference type="SAM" id="MobiDB-lite"/>
    </source>
</evidence>
<dbReference type="PANTHER" id="PTHR34660">
    <property type="entry name" value="MYB-LIKE PROTEIN X"/>
    <property type="match status" value="1"/>
</dbReference>
<comment type="caution">
    <text evidence="2">The sequence shown here is derived from an EMBL/GenBank/DDBJ whole genome shotgun (WGS) entry which is preliminary data.</text>
</comment>
<reference evidence="2 3" key="1">
    <citation type="submission" date="2021-03" db="EMBL/GenBank/DDBJ databases">
        <authorList>
            <person name="King G.J."/>
            <person name="Bancroft I."/>
            <person name="Baten A."/>
            <person name="Bloomfield J."/>
            <person name="Borpatragohain P."/>
            <person name="He Z."/>
            <person name="Irish N."/>
            <person name="Irwin J."/>
            <person name="Liu K."/>
            <person name="Mauleon R.P."/>
            <person name="Moore J."/>
            <person name="Morris R."/>
            <person name="Ostergaard L."/>
            <person name="Wang B."/>
            <person name="Wells R."/>
        </authorList>
    </citation>
    <scope>NUCLEOTIDE SEQUENCE [LARGE SCALE GENOMIC DNA]</scope>
    <source>
        <strain evidence="2">R-o-18</strain>
        <tissue evidence="2">Leaf</tissue>
    </source>
</reference>
<protein>
    <submittedName>
        <fullName evidence="2">Uncharacterized protein</fullName>
    </submittedName>
</protein>
<feature type="compositionally biased region" description="Basic residues" evidence="1">
    <location>
        <begin position="120"/>
        <end position="133"/>
    </location>
</feature>
<feature type="region of interest" description="Disordered" evidence="1">
    <location>
        <begin position="403"/>
        <end position="432"/>
    </location>
</feature>
<organism evidence="2 3">
    <name type="scientific">Brassica rapa subsp. trilocularis</name>
    <dbReference type="NCBI Taxonomy" id="1813537"/>
    <lineage>
        <taxon>Eukaryota</taxon>
        <taxon>Viridiplantae</taxon>
        <taxon>Streptophyta</taxon>
        <taxon>Embryophyta</taxon>
        <taxon>Tracheophyta</taxon>
        <taxon>Spermatophyta</taxon>
        <taxon>Magnoliopsida</taxon>
        <taxon>eudicotyledons</taxon>
        <taxon>Gunneridae</taxon>
        <taxon>Pentapetalae</taxon>
        <taxon>rosids</taxon>
        <taxon>malvids</taxon>
        <taxon>Brassicales</taxon>
        <taxon>Brassicaceae</taxon>
        <taxon>Brassiceae</taxon>
        <taxon>Brassica</taxon>
    </lineage>
</organism>
<feature type="region of interest" description="Disordered" evidence="1">
    <location>
        <begin position="345"/>
        <end position="391"/>
    </location>
</feature>
<feature type="compositionally biased region" description="Basic and acidic residues" evidence="1">
    <location>
        <begin position="103"/>
        <end position="119"/>
    </location>
</feature>
<feature type="compositionally biased region" description="Polar residues" evidence="1">
    <location>
        <begin position="195"/>
        <end position="211"/>
    </location>
</feature>
<dbReference type="EMBL" id="JADBGQ010000003">
    <property type="protein sequence ID" value="KAG5405509.1"/>
    <property type="molecule type" value="Genomic_DNA"/>
</dbReference>
<dbReference type="Proteomes" id="UP000823674">
    <property type="component" value="Chromosome A03"/>
</dbReference>
<gene>
    <name evidence="2" type="primary">A03p037310.1_BraROA</name>
    <name evidence="2" type="ORF">IGI04_011628</name>
</gene>
<feature type="compositionally biased region" description="Basic and acidic residues" evidence="1">
    <location>
        <begin position="212"/>
        <end position="234"/>
    </location>
</feature>
<name>A0ABQ7N6W9_BRACM</name>
<feature type="region of interest" description="Disordered" evidence="1">
    <location>
        <begin position="86"/>
        <end position="178"/>
    </location>
</feature>
<feature type="compositionally biased region" description="Basic and acidic residues" evidence="1">
    <location>
        <begin position="134"/>
        <end position="151"/>
    </location>
</feature>
<proteinExistence type="predicted"/>
<feature type="compositionally biased region" description="Basic and acidic residues" evidence="1">
    <location>
        <begin position="273"/>
        <end position="309"/>
    </location>
</feature>
<keyword evidence="3" id="KW-1185">Reference proteome</keyword>
<dbReference type="PANTHER" id="PTHR34660:SF15">
    <property type="entry name" value="(RAPE) HYPOTHETICAL PROTEIN"/>
    <property type="match status" value="1"/>
</dbReference>
<feature type="compositionally biased region" description="Basic and acidic residues" evidence="1">
    <location>
        <begin position="410"/>
        <end position="432"/>
    </location>
</feature>